<evidence type="ECO:0000259" key="1">
    <source>
        <dbReference type="Pfam" id="PF01636"/>
    </source>
</evidence>
<dbReference type="AlphaFoldDB" id="A0A2X0K953"/>
<dbReference type="InterPro" id="IPR011009">
    <property type="entry name" value="Kinase-like_dom_sf"/>
</dbReference>
<accession>A0A2X0K953</accession>
<keyword evidence="3" id="KW-1185">Reference proteome</keyword>
<keyword evidence="2" id="KW-0808">Transferase</keyword>
<evidence type="ECO:0000313" key="2">
    <source>
        <dbReference type="EMBL" id="RAG83640.1"/>
    </source>
</evidence>
<dbReference type="OrthoDB" id="9797603at2"/>
<dbReference type="RefSeq" id="WP_111503078.1">
    <property type="nucleotide sequence ID" value="NZ_QKYN01000082.1"/>
</dbReference>
<reference evidence="2 3" key="1">
    <citation type="submission" date="2018-06" db="EMBL/GenBank/DDBJ databases">
        <title>Streptacidiphilus pinicola sp. nov., isolated from pine grove soil.</title>
        <authorList>
            <person name="Roh S.G."/>
            <person name="Park S."/>
            <person name="Kim M.-K."/>
            <person name="Yun B.-R."/>
            <person name="Park J."/>
            <person name="Kim M.J."/>
            <person name="Kim Y.S."/>
            <person name="Kim S.B."/>
        </authorList>
    </citation>
    <scope>NUCLEOTIDE SEQUENCE [LARGE SCALE GENOMIC DNA]</scope>
    <source>
        <strain evidence="2 3">MMS16-CNU450</strain>
    </source>
</reference>
<dbReference type="InterPro" id="IPR002575">
    <property type="entry name" value="Aminoglycoside_PTrfase"/>
</dbReference>
<dbReference type="SUPFAM" id="SSF56112">
    <property type="entry name" value="Protein kinase-like (PK-like)"/>
    <property type="match status" value="1"/>
</dbReference>
<feature type="domain" description="Aminoglycoside phosphotransferase" evidence="1">
    <location>
        <begin position="101"/>
        <end position="179"/>
    </location>
</feature>
<organism evidence="2 3">
    <name type="scientific">Streptacidiphilus pinicola</name>
    <dbReference type="NCBI Taxonomy" id="2219663"/>
    <lineage>
        <taxon>Bacteria</taxon>
        <taxon>Bacillati</taxon>
        <taxon>Actinomycetota</taxon>
        <taxon>Actinomycetes</taxon>
        <taxon>Kitasatosporales</taxon>
        <taxon>Streptomycetaceae</taxon>
        <taxon>Streptacidiphilus</taxon>
    </lineage>
</organism>
<sequence length="231" mass="24062">MTTLEEADSAGTPGPLLGAGRTADVYALPGGRVLRRYRDGSDATGELAVMARLFEQGYAVPRVWPGPTRQDLVMERISGATLAEAVAAGTVSADAAGDVLATLLRSLHALPAHRSTDPADRVLHLDFHPLNVMLTPDGPVVIDWANTMEGPPALDRAMSALILAQAAVSMPEFATLARAVLQPFLDRLGPLDPTALARARALRAADPTLSAAEVAALDEALALLGPLGRPA</sequence>
<comment type="caution">
    <text evidence="2">The sequence shown here is derived from an EMBL/GenBank/DDBJ whole genome shotgun (WGS) entry which is preliminary data.</text>
</comment>
<dbReference type="Proteomes" id="UP000248889">
    <property type="component" value="Unassembled WGS sequence"/>
</dbReference>
<dbReference type="Gene3D" id="3.90.1200.10">
    <property type="match status" value="1"/>
</dbReference>
<name>A0A2X0K953_9ACTN</name>
<dbReference type="EMBL" id="QKYN01000082">
    <property type="protein sequence ID" value="RAG83640.1"/>
    <property type="molecule type" value="Genomic_DNA"/>
</dbReference>
<gene>
    <name evidence="2" type="ORF">DN069_21010</name>
</gene>
<proteinExistence type="predicted"/>
<protein>
    <submittedName>
        <fullName evidence="2">Aminoglycoside phosphotransferase family protein</fullName>
    </submittedName>
</protein>
<dbReference type="Pfam" id="PF01636">
    <property type="entry name" value="APH"/>
    <property type="match status" value="1"/>
</dbReference>
<dbReference type="GO" id="GO:0016740">
    <property type="term" value="F:transferase activity"/>
    <property type="evidence" value="ECO:0007669"/>
    <property type="project" value="UniProtKB-KW"/>
</dbReference>
<evidence type="ECO:0000313" key="3">
    <source>
        <dbReference type="Proteomes" id="UP000248889"/>
    </source>
</evidence>